<dbReference type="GO" id="GO:0012505">
    <property type="term" value="C:endomembrane system"/>
    <property type="evidence" value="ECO:0007669"/>
    <property type="project" value="UniProtKB-SubCell"/>
</dbReference>
<dbReference type="GO" id="GO:0000329">
    <property type="term" value="C:fungal-type vacuole membrane"/>
    <property type="evidence" value="ECO:0007669"/>
    <property type="project" value="TreeGrafter"/>
</dbReference>
<evidence type="ECO:0000256" key="6">
    <source>
        <dbReference type="ARBA" id="ARBA00023065"/>
    </source>
</evidence>
<evidence type="ECO:0000313" key="12">
    <source>
        <dbReference type="Proteomes" id="UP000616885"/>
    </source>
</evidence>
<feature type="region of interest" description="Disordered" evidence="8">
    <location>
        <begin position="1"/>
        <end position="68"/>
    </location>
</feature>
<keyword evidence="4 9" id="KW-0812">Transmembrane</keyword>
<dbReference type="FunFam" id="1.20.1420.30:FF:000016">
    <property type="entry name" value="Membrane bound cation transporter"/>
    <property type="match status" value="1"/>
</dbReference>
<feature type="transmembrane region" description="Helical" evidence="9">
    <location>
        <begin position="518"/>
        <end position="539"/>
    </location>
</feature>
<evidence type="ECO:0000256" key="8">
    <source>
        <dbReference type="SAM" id="MobiDB-lite"/>
    </source>
</evidence>
<keyword evidence="7 9" id="KW-0472">Membrane</keyword>
<feature type="transmembrane region" description="Helical" evidence="9">
    <location>
        <begin position="213"/>
        <end position="232"/>
    </location>
</feature>
<evidence type="ECO:0000259" key="10">
    <source>
        <dbReference type="Pfam" id="PF01699"/>
    </source>
</evidence>
<dbReference type="InterPro" id="IPR004713">
    <property type="entry name" value="CaH_exchang"/>
</dbReference>
<evidence type="ECO:0000256" key="7">
    <source>
        <dbReference type="ARBA" id="ARBA00023136"/>
    </source>
</evidence>
<keyword evidence="5 9" id="KW-1133">Transmembrane helix</keyword>
<reference evidence="11" key="1">
    <citation type="submission" date="2020-10" db="EMBL/GenBank/DDBJ databases">
        <title>High-Quality Genome Resource of Clonostachys rosea strain S41 by Oxford Nanopore Long-Read Sequencing.</title>
        <authorList>
            <person name="Wang H."/>
        </authorList>
    </citation>
    <scope>NUCLEOTIDE SEQUENCE</scope>
    <source>
        <strain evidence="11">S41</strain>
    </source>
</reference>
<organism evidence="11 12">
    <name type="scientific">Bionectria ochroleuca</name>
    <name type="common">Gliocladium roseum</name>
    <dbReference type="NCBI Taxonomy" id="29856"/>
    <lineage>
        <taxon>Eukaryota</taxon>
        <taxon>Fungi</taxon>
        <taxon>Dikarya</taxon>
        <taxon>Ascomycota</taxon>
        <taxon>Pezizomycotina</taxon>
        <taxon>Sordariomycetes</taxon>
        <taxon>Hypocreomycetidae</taxon>
        <taxon>Hypocreales</taxon>
        <taxon>Bionectriaceae</taxon>
        <taxon>Clonostachys</taxon>
    </lineage>
</organism>
<feature type="transmembrane region" description="Helical" evidence="9">
    <location>
        <begin position="551"/>
        <end position="569"/>
    </location>
</feature>
<dbReference type="Proteomes" id="UP000616885">
    <property type="component" value="Unassembled WGS sequence"/>
</dbReference>
<dbReference type="CDD" id="cd12910">
    <property type="entry name" value="SPRY_SSH4_like"/>
    <property type="match status" value="1"/>
</dbReference>
<evidence type="ECO:0000256" key="9">
    <source>
        <dbReference type="SAM" id="Phobius"/>
    </source>
</evidence>
<dbReference type="FunFam" id="1.20.1420.30:FF:000011">
    <property type="entry name" value="Vacuolar calcium ion transporter"/>
    <property type="match status" value="1"/>
</dbReference>
<dbReference type="Gene3D" id="1.20.1420.30">
    <property type="entry name" value="NCX, central ion-binding region"/>
    <property type="match status" value="2"/>
</dbReference>
<evidence type="ECO:0000256" key="1">
    <source>
        <dbReference type="ARBA" id="ARBA00004127"/>
    </source>
</evidence>
<feature type="transmembrane region" description="Helical" evidence="9">
    <location>
        <begin position="614"/>
        <end position="636"/>
    </location>
</feature>
<sequence length="938" mass="101279">MADSKATIASEQGNQPESNGWLDTLGSAEKSKEEQDSSAPLSTIPTLVPEGGDADEESNRNNPKKKTNMKLYHRQIRARYPRGVIFATNCVAIIPLAGLMAFATESVAREVGDALGALMNVTLGNSVELIIFYQNKIRIVQASILGSILANVLLILGMAFFLGGMRYREQLYNNTVTQMSACLLSLSVISLVLPTAFHAAFRNTHIADALSLRISRGTSVILLVVYIIFLVFQLKSHAYLYKSTPRHIVDAEALPGPAAAWLEAGHSGGSSDSRYDSGGSDHSLDSVRAKVGRGIRDMAAKRASTRRKAALAKSNGPLGSDVHDFGVGSSSRKPHSLDPADSIETCVDGAKDTAELEKVHPPASSHDDKGKKKVEKNIDSVLMNEGGCSWENKEPNSTNKQHGEKQESSDASLSPPMAKRALRSLRGSVSHITPVLFPPEPLAGEATGVQAGGVRKTRAVSLPALPTNKNKSPECGPRAPRGTEVAIDGSVDDEEDTVEEQKAGEVDEEKYLTRTPAIILLLVSTGLVALCAEFLLGSIEEVTQSSPLSEVFIGLIVLPIVGNAAEHITSITVAMKNKMDLAIGVTVGSSIQIALCITPLVVMLGWALGKDMSLYFTLFETVCLFVSTFMTNFLVLDGRSNYMEGALLCTVSQGQATTPKVKARRRTNGRPLAAAHQCSPSYETSNPQHDWQVAVPDTSLFPPPPDVFSKHIFSPGANATEAEADAGDEWCEQYPLVAPTVLDDAGKGALHFNNIRLMEPVGFTGKLNWLPPLYLVTEHDPNRLGRPKTIYYEVKVLSYPPDKYAGIALGFTALPYPSFRLPGWQRGSLAIHGDDGHKYVNDINGGKDFTEPFRAGETYGLGMTLRAHTGGKVLVDIFFTRNGVLTGGWNLHEETDADDPPLDGLEGFHDLCASIGTYDTSCFEVIFEPTKWMYQALD</sequence>
<dbReference type="EMBL" id="JADCTT010000006">
    <property type="protein sequence ID" value="KAF9750704.1"/>
    <property type="molecule type" value="Genomic_DNA"/>
</dbReference>
<evidence type="ECO:0000256" key="2">
    <source>
        <dbReference type="ARBA" id="ARBA00008170"/>
    </source>
</evidence>
<name>A0A8H7N7Q5_BIOOC</name>
<dbReference type="GO" id="GO:0006874">
    <property type="term" value="P:intracellular calcium ion homeostasis"/>
    <property type="evidence" value="ECO:0007669"/>
    <property type="project" value="TreeGrafter"/>
</dbReference>
<dbReference type="InterPro" id="IPR035780">
    <property type="entry name" value="SPRY_Ssh4-like"/>
</dbReference>
<feature type="compositionally biased region" description="Polar residues" evidence="8">
    <location>
        <begin position="7"/>
        <end position="18"/>
    </location>
</feature>
<comment type="similarity">
    <text evidence="2">Belongs to the Ca(2+):cation antiporter (CaCA) (TC 2.A.19) family.</text>
</comment>
<protein>
    <recommendedName>
        <fullName evidence="10">Sodium/calcium exchanger membrane region domain-containing protein</fullName>
    </recommendedName>
</protein>
<dbReference type="Pfam" id="PF01699">
    <property type="entry name" value="Na_Ca_ex"/>
    <property type="match status" value="2"/>
</dbReference>
<feature type="region of interest" description="Disordered" evidence="8">
    <location>
        <begin position="464"/>
        <end position="484"/>
    </location>
</feature>
<feature type="domain" description="Sodium/calcium exchanger membrane region" evidence="10">
    <location>
        <begin position="84"/>
        <end position="234"/>
    </location>
</feature>
<dbReference type="InterPro" id="IPR043136">
    <property type="entry name" value="B30.2/SPRY_sf"/>
</dbReference>
<evidence type="ECO:0000313" key="11">
    <source>
        <dbReference type="EMBL" id="KAF9750704.1"/>
    </source>
</evidence>
<accession>A0A8H7N7Q5</accession>
<gene>
    <name evidence="11" type="ORF">IM811_014924</name>
</gene>
<feature type="transmembrane region" description="Helical" evidence="9">
    <location>
        <begin position="183"/>
        <end position="201"/>
    </location>
</feature>
<keyword evidence="3" id="KW-0813">Transport</keyword>
<feature type="transmembrane region" description="Helical" evidence="9">
    <location>
        <begin position="139"/>
        <end position="162"/>
    </location>
</feature>
<feature type="region of interest" description="Disordered" evidence="8">
    <location>
        <begin position="354"/>
        <end position="373"/>
    </location>
</feature>
<dbReference type="InterPro" id="IPR044880">
    <property type="entry name" value="NCX_ion-bd_dom_sf"/>
</dbReference>
<dbReference type="PANTHER" id="PTHR31503:SF18">
    <property type="entry name" value="CA(2+)_H(+) EXCHANGER, PUTATIVE (EUROFUNG)-RELATED"/>
    <property type="match status" value="1"/>
</dbReference>
<feature type="domain" description="Sodium/calcium exchanger membrane region" evidence="10">
    <location>
        <begin position="517"/>
        <end position="650"/>
    </location>
</feature>
<feature type="region of interest" description="Disordered" evidence="8">
    <location>
        <begin position="383"/>
        <end position="418"/>
    </location>
</feature>
<dbReference type="PANTHER" id="PTHR31503">
    <property type="entry name" value="VACUOLAR CALCIUM ION TRANSPORTER"/>
    <property type="match status" value="1"/>
</dbReference>
<comment type="caution">
    <text evidence="11">The sequence shown here is derived from an EMBL/GenBank/DDBJ whole genome shotgun (WGS) entry which is preliminary data.</text>
</comment>
<evidence type="ECO:0000256" key="4">
    <source>
        <dbReference type="ARBA" id="ARBA00022692"/>
    </source>
</evidence>
<feature type="region of interest" description="Disordered" evidence="8">
    <location>
        <begin position="298"/>
        <end position="343"/>
    </location>
</feature>
<comment type="subcellular location">
    <subcellularLocation>
        <location evidence="1">Endomembrane system</location>
        <topology evidence="1">Multi-pass membrane protein</topology>
    </subcellularLocation>
</comment>
<keyword evidence="6" id="KW-0406">Ion transport</keyword>
<evidence type="ECO:0000256" key="5">
    <source>
        <dbReference type="ARBA" id="ARBA00022989"/>
    </source>
</evidence>
<dbReference type="Gene3D" id="2.60.120.920">
    <property type="match status" value="1"/>
</dbReference>
<dbReference type="AlphaFoldDB" id="A0A8H7N7Q5"/>
<dbReference type="GO" id="GO:0015369">
    <property type="term" value="F:calcium:proton antiporter activity"/>
    <property type="evidence" value="ECO:0007669"/>
    <property type="project" value="TreeGrafter"/>
</dbReference>
<feature type="transmembrane region" description="Helical" evidence="9">
    <location>
        <begin position="83"/>
        <end position="103"/>
    </location>
</feature>
<feature type="transmembrane region" description="Helical" evidence="9">
    <location>
        <begin position="581"/>
        <end position="608"/>
    </location>
</feature>
<proteinExistence type="inferred from homology"/>
<evidence type="ECO:0000256" key="3">
    <source>
        <dbReference type="ARBA" id="ARBA00022448"/>
    </source>
</evidence>
<dbReference type="InterPro" id="IPR004837">
    <property type="entry name" value="NaCa_Exmemb"/>
</dbReference>